<organism evidence="3 5">
    <name type="scientific">Kaistella antarctica</name>
    <dbReference type="NCBI Taxonomy" id="266748"/>
    <lineage>
        <taxon>Bacteria</taxon>
        <taxon>Pseudomonadati</taxon>
        <taxon>Bacteroidota</taxon>
        <taxon>Flavobacteriia</taxon>
        <taxon>Flavobacteriales</taxon>
        <taxon>Weeksellaceae</taxon>
        <taxon>Chryseobacterium group</taxon>
        <taxon>Kaistella</taxon>
    </lineage>
</organism>
<name>A0A3S4YK40_9FLAO</name>
<evidence type="ECO:0000313" key="2">
    <source>
        <dbReference type="EMBL" id="KEY18710.1"/>
    </source>
</evidence>
<dbReference type="RefSeq" id="WP_034719198.1">
    <property type="nucleotide sequence ID" value="NZ_FOIX01000004.1"/>
</dbReference>
<accession>A0A3S4YK40</accession>
<evidence type="ECO:0000313" key="3">
    <source>
        <dbReference type="EMBL" id="VEH99675.1"/>
    </source>
</evidence>
<evidence type="ECO:0000313" key="4">
    <source>
        <dbReference type="Proteomes" id="UP000028349"/>
    </source>
</evidence>
<dbReference type="EMBL" id="JPEP01000002">
    <property type="protein sequence ID" value="KEY18710.1"/>
    <property type="molecule type" value="Genomic_DNA"/>
</dbReference>
<gene>
    <name evidence="2" type="ORF">HY04_09525</name>
    <name evidence="3" type="ORF">NCTC13489_01651</name>
</gene>
<dbReference type="AlphaFoldDB" id="A0A3S4YK40"/>
<dbReference type="Proteomes" id="UP000270036">
    <property type="component" value="Chromosome"/>
</dbReference>
<reference evidence="2 4" key="1">
    <citation type="submission" date="2014-07" db="EMBL/GenBank/DDBJ databases">
        <authorList>
            <person name="Pisani N.G."/>
            <person name="Newman J.D."/>
        </authorList>
    </citation>
    <scope>NUCLEOTIDE SEQUENCE [LARGE SCALE GENOMIC DNA]</scope>
    <source>
        <strain evidence="2 4">LMG 24720</strain>
    </source>
</reference>
<dbReference type="KEGG" id="cant:NCTC13489_01651"/>
<proteinExistence type="predicted"/>
<dbReference type="Proteomes" id="UP000028349">
    <property type="component" value="Unassembled WGS sequence"/>
</dbReference>
<keyword evidence="1" id="KW-1133">Transmembrane helix</keyword>
<feature type="transmembrane region" description="Helical" evidence="1">
    <location>
        <begin position="29"/>
        <end position="50"/>
    </location>
</feature>
<evidence type="ECO:0000313" key="5">
    <source>
        <dbReference type="Proteomes" id="UP000270036"/>
    </source>
</evidence>
<protein>
    <submittedName>
        <fullName evidence="3">Uncharacterized protein</fullName>
    </submittedName>
</protein>
<keyword evidence="4" id="KW-1185">Reference proteome</keyword>
<keyword evidence="1" id="KW-0812">Transmembrane</keyword>
<evidence type="ECO:0000256" key="1">
    <source>
        <dbReference type="SAM" id="Phobius"/>
    </source>
</evidence>
<dbReference type="EMBL" id="LR134441">
    <property type="protein sequence ID" value="VEH99675.1"/>
    <property type="molecule type" value="Genomic_DNA"/>
</dbReference>
<keyword evidence="1" id="KW-0472">Membrane</keyword>
<reference evidence="3 5" key="2">
    <citation type="submission" date="2018-12" db="EMBL/GenBank/DDBJ databases">
        <authorList>
            <consortium name="Pathogen Informatics"/>
        </authorList>
    </citation>
    <scope>NUCLEOTIDE SEQUENCE [LARGE SCALE GENOMIC DNA]</scope>
    <source>
        <strain evidence="3 5">NCTC13489</strain>
    </source>
</reference>
<sequence length="178" mass="21234">MTIILIFLLIFILIPTVLFFIFVKKFNGIKTVSIILLATVTISIGCLYIFKKSDAEVIIEKLNESKLPLISNYKINKSVTEENWDYYYEYELKISNIDKEKIINEISKAKKFQKLKENQFDDYIKNEYLKEIINNQIQQNYNIDDLYIRKISFPNSSREFEITIDSRTNELKILDHYF</sequence>
<dbReference type="STRING" id="266748.HY04_09525"/>